<dbReference type="GO" id="GO:0001401">
    <property type="term" value="C:SAM complex"/>
    <property type="evidence" value="ECO:0007669"/>
    <property type="project" value="InterPro"/>
</dbReference>
<evidence type="ECO:0000259" key="10">
    <source>
        <dbReference type="Pfam" id="PF17172"/>
    </source>
</evidence>
<evidence type="ECO:0000313" key="12">
    <source>
        <dbReference type="Proteomes" id="UP000663760"/>
    </source>
</evidence>
<comment type="subcellular location">
    <subcellularLocation>
        <location evidence="1 6">Mitochondrion outer membrane</location>
    </subcellularLocation>
</comment>
<dbReference type="InterPro" id="IPR050931">
    <property type="entry name" value="Mito_Protein_Transport_Metaxin"/>
</dbReference>
<feature type="region of interest" description="Disordered" evidence="7">
    <location>
        <begin position="247"/>
        <end position="290"/>
    </location>
</feature>
<organism evidence="11 12">
    <name type="scientific">Spirodela intermedia</name>
    <name type="common">Intermediate duckweed</name>
    <dbReference type="NCBI Taxonomy" id="51605"/>
    <lineage>
        <taxon>Eukaryota</taxon>
        <taxon>Viridiplantae</taxon>
        <taxon>Streptophyta</taxon>
        <taxon>Embryophyta</taxon>
        <taxon>Tracheophyta</taxon>
        <taxon>Spermatophyta</taxon>
        <taxon>Magnoliopsida</taxon>
        <taxon>Liliopsida</taxon>
        <taxon>Araceae</taxon>
        <taxon>Lemnoideae</taxon>
        <taxon>Spirodela</taxon>
    </lineage>
</organism>
<evidence type="ECO:0000256" key="7">
    <source>
        <dbReference type="SAM" id="MobiDB-lite"/>
    </source>
</evidence>
<dbReference type="OrthoDB" id="5835136at2759"/>
<proteinExistence type="inferred from homology"/>
<keyword evidence="4" id="KW-0496">Mitochondrion</keyword>
<dbReference type="Pfam" id="PF17171">
    <property type="entry name" value="GST_C_6"/>
    <property type="match status" value="1"/>
</dbReference>
<dbReference type="InterPro" id="IPR036282">
    <property type="entry name" value="Glutathione-S-Trfase_C_sf"/>
</dbReference>
<dbReference type="PIRSF" id="PIRSF038150">
    <property type="entry name" value="Metaxin"/>
    <property type="match status" value="1"/>
</dbReference>
<evidence type="ECO:0000256" key="5">
    <source>
        <dbReference type="ARBA" id="ARBA00023136"/>
    </source>
</evidence>
<dbReference type="AlphaFoldDB" id="A0A7I8LEM5"/>
<dbReference type="PANTHER" id="PTHR12289">
    <property type="entry name" value="METAXIN RELATED"/>
    <property type="match status" value="1"/>
</dbReference>
<protein>
    <recommendedName>
        <fullName evidence="6">Metaxin</fullName>
    </recommendedName>
</protein>
<name>A0A7I8LEM5_SPIIN</name>
<feature type="transmembrane region" description="Helical" evidence="8">
    <location>
        <begin position="300"/>
        <end position="321"/>
    </location>
</feature>
<dbReference type="InterPro" id="IPR012336">
    <property type="entry name" value="Thioredoxin-like_fold"/>
</dbReference>
<dbReference type="InterPro" id="IPR017410">
    <property type="entry name" value="Metaxin1/3"/>
</dbReference>
<keyword evidence="12" id="KW-1185">Reference proteome</keyword>
<dbReference type="PANTHER" id="PTHR12289:SF41">
    <property type="entry name" value="FAILED AXON CONNECTIONS-RELATED"/>
    <property type="match status" value="1"/>
</dbReference>
<evidence type="ECO:0000256" key="2">
    <source>
        <dbReference type="ARBA" id="ARBA00009170"/>
    </source>
</evidence>
<keyword evidence="8" id="KW-1133">Transmembrane helix</keyword>
<evidence type="ECO:0000256" key="3">
    <source>
        <dbReference type="ARBA" id="ARBA00022787"/>
    </source>
</evidence>
<keyword evidence="5 8" id="KW-0472">Membrane</keyword>
<evidence type="ECO:0000313" key="11">
    <source>
        <dbReference type="EMBL" id="CAA7408272.1"/>
    </source>
</evidence>
<evidence type="ECO:0000256" key="1">
    <source>
        <dbReference type="ARBA" id="ARBA00004294"/>
    </source>
</evidence>
<dbReference type="Pfam" id="PF17172">
    <property type="entry name" value="GST_N_4"/>
    <property type="match status" value="1"/>
</dbReference>
<dbReference type="GO" id="GO:0007005">
    <property type="term" value="P:mitochondrion organization"/>
    <property type="evidence" value="ECO:0007669"/>
    <property type="project" value="InterPro"/>
</dbReference>
<feature type="domain" description="Metaxin glutathione S-transferase" evidence="9">
    <location>
        <begin position="176"/>
        <end position="238"/>
    </location>
</feature>
<dbReference type="GO" id="GO:0006626">
    <property type="term" value="P:protein targeting to mitochondrion"/>
    <property type="evidence" value="ECO:0007669"/>
    <property type="project" value="TreeGrafter"/>
</dbReference>
<dbReference type="Proteomes" id="UP000663760">
    <property type="component" value="Chromosome 14"/>
</dbReference>
<evidence type="ECO:0000256" key="6">
    <source>
        <dbReference type="PIRNR" id="PIRNR038150"/>
    </source>
</evidence>
<accession>A0A7I8LEM5</accession>
<keyword evidence="3 6" id="KW-1000">Mitochondrion outer membrane</keyword>
<keyword evidence="8" id="KW-0812">Transmembrane</keyword>
<dbReference type="InterPro" id="IPR033468">
    <property type="entry name" value="Metaxin_GST"/>
</dbReference>
<feature type="domain" description="Thioredoxin-like fold" evidence="10">
    <location>
        <begin position="30"/>
        <end position="126"/>
    </location>
</feature>
<evidence type="ECO:0000256" key="8">
    <source>
        <dbReference type="SAM" id="Phobius"/>
    </source>
</evidence>
<gene>
    <name evidence="11" type="ORF">SI8410_14018950</name>
</gene>
<evidence type="ECO:0000256" key="4">
    <source>
        <dbReference type="ARBA" id="ARBA00023128"/>
    </source>
</evidence>
<comment type="similarity">
    <text evidence="2 6">Belongs to the metaxin family.</text>
</comment>
<sequence>MGDEAKGEEGGLRLVLVTRKGGFALPTACPSCLPVYVSLKLAKVPFDLHFDSKNPDSDHIPFVEFGDYVAYDNENGGVIDRLKEDGIVDLDSSLPGQSFPDWLSMKAMVNSWLADAALYELWVESDGSTADTIYFSDLPWPIRKVLHWKQSRAVRNIMGITKFNAAEREGEIYRKAKQAYKALSLRLGDQTFFFENRPTSLDAVFLGHALFVLQASPETSTLRKLLSSHDNLVKYVENLKGEFLEAGSSSSSMPGFPSEPPTSSTSAKPSSHWTWSSKPKPKEKRERTEEEKAFRRRAKYFLLTQLVSVVVFLTLLGPIAAHEELEMDEDDDDLSYEY</sequence>
<comment type="function">
    <text evidence="6">Involved in transport of proteins into the mitochondrion.</text>
</comment>
<dbReference type="EMBL" id="LR746277">
    <property type="protein sequence ID" value="CAA7408272.1"/>
    <property type="molecule type" value="Genomic_DNA"/>
</dbReference>
<dbReference type="SUPFAM" id="SSF47616">
    <property type="entry name" value="GST C-terminal domain-like"/>
    <property type="match status" value="1"/>
</dbReference>
<evidence type="ECO:0000259" key="9">
    <source>
        <dbReference type="Pfam" id="PF17171"/>
    </source>
</evidence>
<dbReference type="CDD" id="cd03193">
    <property type="entry name" value="GST_C_Metaxin"/>
    <property type="match status" value="1"/>
</dbReference>
<reference evidence="11" key="1">
    <citation type="submission" date="2020-02" db="EMBL/GenBank/DDBJ databases">
        <authorList>
            <person name="Scholz U."/>
            <person name="Mascher M."/>
            <person name="Fiebig A."/>
        </authorList>
    </citation>
    <scope>NUCLEOTIDE SEQUENCE</scope>
</reference>
<feature type="compositionally biased region" description="Low complexity" evidence="7">
    <location>
        <begin position="248"/>
        <end position="271"/>
    </location>
</feature>